<organism evidence="2 3">
    <name type="scientific">Vibrio chagasii</name>
    <dbReference type="NCBI Taxonomy" id="170679"/>
    <lineage>
        <taxon>Bacteria</taxon>
        <taxon>Pseudomonadati</taxon>
        <taxon>Pseudomonadota</taxon>
        <taxon>Gammaproteobacteria</taxon>
        <taxon>Vibrionales</taxon>
        <taxon>Vibrionaceae</taxon>
        <taxon>Vibrio</taxon>
    </lineage>
</organism>
<dbReference type="EMBL" id="MSCI01000002">
    <property type="protein sequence ID" value="PQJ59638.1"/>
    <property type="molecule type" value="Genomic_DNA"/>
</dbReference>
<dbReference type="AlphaFoldDB" id="A0A2S7VC48"/>
<protein>
    <recommendedName>
        <fullName evidence="4">DUF1240 domain-containing protein</fullName>
    </recommendedName>
</protein>
<sequence>MKLRKHKQAIRFTIILLISSYPILYFPLGSYRTDKVYLLSILLTPAFFWSFFISIVQLKLIFKTKKDHIRMKNKTSYVLLAISFILSFIYYFKMEDYKKNSPTHIYCGPELELKSSRGIFEKFAITEEMCNE</sequence>
<keyword evidence="3" id="KW-1185">Reference proteome</keyword>
<gene>
    <name evidence="2" type="ORF">BTO10_09475</name>
</gene>
<keyword evidence="1" id="KW-0812">Transmembrane</keyword>
<evidence type="ECO:0000313" key="2">
    <source>
        <dbReference type="EMBL" id="PQJ59638.1"/>
    </source>
</evidence>
<evidence type="ECO:0008006" key="4">
    <source>
        <dbReference type="Google" id="ProtNLM"/>
    </source>
</evidence>
<evidence type="ECO:0000313" key="3">
    <source>
        <dbReference type="Proteomes" id="UP000238707"/>
    </source>
</evidence>
<name>A0A2S7VC48_9VIBR</name>
<feature type="transmembrane region" description="Helical" evidence="1">
    <location>
        <begin position="37"/>
        <end position="62"/>
    </location>
</feature>
<feature type="transmembrane region" description="Helical" evidence="1">
    <location>
        <begin position="74"/>
        <end position="92"/>
    </location>
</feature>
<feature type="transmembrane region" description="Helical" evidence="1">
    <location>
        <begin position="12"/>
        <end position="31"/>
    </location>
</feature>
<evidence type="ECO:0000256" key="1">
    <source>
        <dbReference type="SAM" id="Phobius"/>
    </source>
</evidence>
<comment type="caution">
    <text evidence="2">The sequence shown here is derived from an EMBL/GenBank/DDBJ whole genome shotgun (WGS) entry which is preliminary data.</text>
</comment>
<accession>A0A2S7VC48</accession>
<keyword evidence="1" id="KW-1133">Transmembrane helix</keyword>
<reference evidence="2 3" key="1">
    <citation type="submission" date="2016-12" db="EMBL/GenBank/DDBJ databases">
        <title>Diversity of luminous bacteria.</title>
        <authorList>
            <person name="Yoshizawa S."/>
            <person name="Kogure K."/>
        </authorList>
    </citation>
    <scope>NUCLEOTIDE SEQUENCE [LARGE SCALE GENOMIC DNA]</scope>
    <source>
        <strain evidence="2 3">LC2-408</strain>
    </source>
</reference>
<proteinExistence type="predicted"/>
<dbReference type="Proteomes" id="UP000238707">
    <property type="component" value="Unassembled WGS sequence"/>
</dbReference>
<keyword evidence="1" id="KW-0472">Membrane</keyword>